<evidence type="ECO:0000256" key="1">
    <source>
        <dbReference type="ARBA" id="ARBA00009391"/>
    </source>
</evidence>
<dbReference type="InterPro" id="IPR049428">
    <property type="entry name" value="RecA-like_N"/>
</dbReference>
<accession>A0ABQ1EK28</accession>
<dbReference type="SUPFAM" id="SSF54752">
    <property type="entry name" value="RecA protein, C-terminal domain"/>
    <property type="match status" value="1"/>
</dbReference>
<proteinExistence type="inferred from homology"/>
<dbReference type="InterPro" id="IPR020584">
    <property type="entry name" value="DNA_recomb/repair_RecA_CS"/>
</dbReference>
<dbReference type="InterPro" id="IPR013765">
    <property type="entry name" value="DNA_recomb/repair_RecA"/>
</dbReference>
<evidence type="ECO:0000259" key="11">
    <source>
        <dbReference type="PROSITE" id="PS50163"/>
    </source>
</evidence>
<keyword evidence="6 7" id="KW-0233">DNA recombination</keyword>
<dbReference type="PROSITE" id="PS50162">
    <property type="entry name" value="RECA_2"/>
    <property type="match status" value="1"/>
</dbReference>
<dbReference type="Proteomes" id="UP000677853">
    <property type="component" value="Unassembled WGS sequence"/>
</dbReference>
<dbReference type="NCBIfam" id="TIGR02012">
    <property type="entry name" value="tigrfam_recA"/>
    <property type="match status" value="1"/>
</dbReference>
<keyword evidence="3 7" id="KW-0547">Nucleotide-binding</keyword>
<evidence type="ECO:0000256" key="5">
    <source>
        <dbReference type="ARBA" id="ARBA00023125"/>
    </source>
</evidence>
<dbReference type="InterPro" id="IPR020588">
    <property type="entry name" value="RecA_ATP-bd"/>
</dbReference>
<evidence type="ECO:0000256" key="8">
    <source>
        <dbReference type="RuleBase" id="RU000526"/>
    </source>
</evidence>
<dbReference type="PROSITE" id="PS50163">
    <property type="entry name" value="RECA_3"/>
    <property type="match status" value="1"/>
</dbReference>
<dbReference type="CDD" id="cd00983">
    <property type="entry name" value="RecA"/>
    <property type="match status" value="1"/>
</dbReference>
<keyword evidence="7" id="KW-0963">Cytoplasm</keyword>
<keyword evidence="5 7" id="KW-0238">DNA-binding</keyword>
<gene>
    <name evidence="7 12" type="primary">recA</name>
    <name evidence="12" type="ORF">HPP_4890</name>
</gene>
<evidence type="ECO:0000313" key="13">
    <source>
        <dbReference type="Proteomes" id="UP000677853"/>
    </source>
</evidence>
<comment type="similarity">
    <text evidence="1 7 9">Belongs to the RecA family.</text>
</comment>
<dbReference type="InterPro" id="IPR023400">
    <property type="entry name" value="RecA_C_sf"/>
</dbReference>
<dbReference type="PANTHER" id="PTHR45900">
    <property type="entry name" value="RECA"/>
    <property type="match status" value="1"/>
</dbReference>
<reference evidence="12 13" key="1">
    <citation type="journal article" date="2021" name="J. Gen. Plant Pathol.">
        <title>Enrichment of phytoplasma genome DNA through a methyl-CpG binding domain-mediated method for efficient genome sequencing.</title>
        <authorList>
            <person name="Nijo T."/>
            <person name="Iwabuchi N."/>
            <person name="Tokuda R."/>
            <person name="Suzuki T."/>
            <person name="Matsumoto O."/>
            <person name="Miyazaki A."/>
            <person name="Maejima K."/>
            <person name="Oshima K."/>
            <person name="Namba S."/>
            <person name="Yamaji Y."/>
        </authorList>
    </citation>
    <scope>NUCLEOTIDE SEQUENCE [LARGE SCALE GENOMIC DNA]</scope>
    <source>
        <strain evidence="12 13">HP</strain>
    </source>
</reference>
<dbReference type="PRINTS" id="PR00142">
    <property type="entry name" value="RECA"/>
</dbReference>
<dbReference type="Pfam" id="PF21096">
    <property type="entry name" value="RecA_C"/>
    <property type="match status" value="1"/>
</dbReference>
<feature type="binding site" evidence="7">
    <location>
        <begin position="66"/>
        <end position="73"/>
    </location>
    <ligand>
        <name>ATP</name>
        <dbReference type="ChEBI" id="CHEBI:30616"/>
    </ligand>
</feature>
<comment type="function">
    <text evidence="7">Can catalyze the hydrolysis of ATP in the presence of single-stranded DNA, the ATP-dependent uptake of single-stranded DNA by duplex DNA, and the ATP-dependent hybridization of homologous single-stranded DNAs. It interacts with LexA causing its activation and leading to its autocatalytic cleavage.</text>
</comment>
<dbReference type="SUPFAM" id="SSF52540">
    <property type="entry name" value="P-loop containing nucleoside triphosphate hydrolases"/>
    <property type="match status" value="1"/>
</dbReference>
<dbReference type="InterPro" id="IPR027417">
    <property type="entry name" value="P-loop_NTPase"/>
</dbReference>
<evidence type="ECO:0000256" key="2">
    <source>
        <dbReference type="ARBA" id="ARBA00015553"/>
    </source>
</evidence>
<organism evidence="12 13">
    <name type="scientific">Hydrangea phyllody phytoplasma</name>
    <dbReference type="NCBI Taxonomy" id="238673"/>
    <lineage>
        <taxon>Bacteria</taxon>
        <taxon>Bacillati</taxon>
        <taxon>Mycoplasmatota</taxon>
        <taxon>Mollicutes</taxon>
        <taxon>Acholeplasmatales</taxon>
        <taxon>Acholeplasmataceae</taxon>
        <taxon>Candidatus Phytoplasma</taxon>
        <taxon>16SrI (Aster yellows group)</taxon>
    </lineage>
</organism>
<keyword evidence="13" id="KW-1185">Reference proteome</keyword>
<keyword evidence="7 9" id="KW-0227">DNA damage</keyword>
<comment type="caution">
    <text evidence="12">The sequence shown here is derived from an EMBL/GenBank/DDBJ whole genome shotgun (WGS) entry which is preliminary data.</text>
</comment>
<dbReference type="InterPro" id="IPR003593">
    <property type="entry name" value="AAA+_ATPase"/>
</dbReference>
<dbReference type="InterPro" id="IPR049261">
    <property type="entry name" value="RecA-like_C"/>
</dbReference>
<evidence type="ECO:0000256" key="9">
    <source>
        <dbReference type="RuleBase" id="RU004527"/>
    </source>
</evidence>
<evidence type="ECO:0000256" key="3">
    <source>
        <dbReference type="ARBA" id="ARBA00022741"/>
    </source>
</evidence>
<evidence type="ECO:0000259" key="10">
    <source>
        <dbReference type="PROSITE" id="PS50162"/>
    </source>
</evidence>
<feature type="domain" description="RecA family profile 2" evidence="11">
    <location>
        <begin position="200"/>
        <end position="273"/>
    </location>
</feature>
<feature type="domain" description="RecA family profile 1" evidence="10">
    <location>
        <begin position="36"/>
        <end position="195"/>
    </location>
</feature>
<keyword evidence="7 8" id="KW-0742">SOS response</keyword>
<name>A0ABQ1EK28_9MOLU</name>
<dbReference type="PROSITE" id="PS00321">
    <property type="entry name" value="RECA_1"/>
    <property type="match status" value="1"/>
</dbReference>
<protein>
    <recommendedName>
        <fullName evidence="2 7">Protein RecA</fullName>
    </recommendedName>
    <alternativeName>
        <fullName evidence="7 8">Recombinase A</fullName>
    </alternativeName>
</protein>
<evidence type="ECO:0000313" key="12">
    <source>
        <dbReference type="EMBL" id="GFZ75531.1"/>
    </source>
</evidence>
<keyword evidence="7 8" id="KW-0234">DNA repair</keyword>
<dbReference type="HAMAP" id="MF_00268">
    <property type="entry name" value="RecA"/>
    <property type="match status" value="1"/>
</dbReference>
<dbReference type="EMBL" id="BMZZ01000015">
    <property type="protein sequence ID" value="GFZ75531.1"/>
    <property type="molecule type" value="Genomic_DNA"/>
</dbReference>
<dbReference type="InterPro" id="IPR020587">
    <property type="entry name" value="RecA_monomer-monomer_interface"/>
</dbReference>
<dbReference type="Pfam" id="PF00154">
    <property type="entry name" value="RecA_N"/>
    <property type="match status" value="1"/>
</dbReference>
<dbReference type="RefSeq" id="WP_212775606.1">
    <property type="nucleotide sequence ID" value="NZ_BMZZ01000015.1"/>
</dbReference>
<sequence length="331" mass="36004">MQNTQNKNDLEDTIKDIEKKFGKGSIMQFNSKTHKGIESISTGSLSLDIALEIGGYDKGRIIEIYGPESSGKTTLTLHAISEAQKKGGNVAFIDAEHALDPGYAKAIGVNLDKLLISQPDSGEKALDIACRLIASGKISLLVVDSVAALVPEAELVGDMGNMAMGLQARMMGQAMRKQSGIINKTDTVVIYINQLREKTGMVFGNPEVTPGGKALKFFASLRLDIRRAETLKQGDQVVGIRSKVKVVKSKLSSPLKTATIDIIYGKGIAKMIEVIDLATNLNLIQKSGSWYSFKDEKIGQGTESVKKYLTNNPKIYNHLVAEIKKRYNISN</sequence>
<evidence type="ECO:0000256" key="6">
    <source>
        <dbReference type="ARBA" id="ARBA00023172"/>
    </source>
</evidence>
<dbReference type="SMART" id="SM00382">
    <property type="entry name" value="AAA"/>
    <property type="match status" value="1"/>
</dbReference>
<dbReference type="PANTHER" id="PTHR45900:SF1">
    <property type="entry name" value="MITOCHONDRIAL DNA REPAIR PROTEIN RECA HOMOLOG-RELATED"/>
    <property type="match status" value="1"/>
</dbReference>
<evidence type="ECO:0000256" key="4">
    <source>
        <dbReference type="ARBA" id="ARBA00022840"/>
    </source>
</evidence>
<comment type="subcellular location">
    <subcellularLocation>
        <location evidence="7">Cytoplasm</location>
    </subcellularLocation>
</comment>
<dbReference type="Gene3D" id="3.40.50.300">
    <property type="entry name" value="P-loop containing nucleotide triphosphate hydrolases"/>
    <property type="match status" value="1"/>
</dbReference>
<keyword evidence="4 7" id="KW-0067">ATP-binding</keyword>
<evidence type="ECO:0000256" key="7">
    <source>
        <dbReference type="HAMAP-Rule" id="MF_00268"/>
    </source>
</evidence>